<dbReference type="InterPro" id="IPR050667">
    <property type="entry name" value="PPR-containing_protein"/>
</dbReference>
<evidence type="ECO:0000256" key="1">
    <source>
        <dbReference type="ARBA" id="ARBA00007626"/>
    </source>
</evidence>
<accession>A0A6A3AEG6</accession>
<gene>
    <name evidence="4" type="ORF">F3Y22_tig00110548pilonHSYRG00610</name>
</gene>
<dbReference type="EMBL" id="VEPZ02001024">
    <property type="protein sequence ID" value="KAE8701242.1"/>
    <property type="molecule type" value="Genomic_DNA"/>
</dbReference>
<keyword evidence="5" id="KW-1185">Reference proteome</keyword>
<sequence>MTKTGCELDVAAYNVRISCFQGRDPEKVKELIDDMSSLGLKPDTISYNYLMTSYFKRGMLDEAKKVFKESVRLNKIPDFNTLKYLAEGLVMKKMTKDAKWLIRTVKKTFPPNFLNAWTKLEKELGLSSCSDGNAEA</sequence>
<dbReference type="Proteomes" id="UP000436088">
    <property type="component" value="Unassembled WGS sequence"/>
</dbReference>
<name>A0A6A3AEG6_HIBSY</name>
<dbReference type="PANTHER" id="PTHR47939">
    <property type="entry name" value="MEMBRANE-ASSOCIATED SALT-INDUCIBLE PROTEIN-LIKE"/>
    <property type="match status" value="1"/>
</dbReference>
<organism evidence="4 5">
    <name type="scientific">Hibiscus syriacus</name>
    <name type="common">Rose of Sharon</name>
    <dbReference type="NCBI Taxonomy" id="106335"/>
    <lineage>
        <taxon>Eukaryota</taxon>
        <taxon>Viridiplantae</taxon>
        <taxon>Streptophyta</taxon>
        <taxon>Embryophyta</taxon>
        <taxon>Tracheophyta</taxon>
        <taxon>Spermatophyta</taxon>
        <taxon>Magnoliopsida</taxon>
        <taxon>eudicotyledons</taxon>
        <taxon>Gunneridae</taxon>
        <taxon>Pentapetalae</taxon>
        <taxon>rosids</taxon>
        <taxon>malvids</taxon>
        <taxon>Malvales</taxon>
        <taxon>Malvaceae</taxon>
        <taxon>Malvoideae</taxon>
        <taxon>Hibiscus</taxon>
    </lineage>
</organism>
<dbReference type="NCBIfam" id="TIGR00756">
    <property type="entry name" value="PPR"/>
    <property type="match status" value="2"/>
</dbReference>
<comment type="similarity">
    <text evidence="1">Belongs to the PPR family. P subfamily.</text>
</comment>
<feature type="repeat" description="PPR" evidence="3">
    <location>
        <begin position="43"/>
        <end position="77"/>
    </location>
</feature>
<dbReference type="InterPro" id="IPR011990">
    <property type="entry name" value="TPR-like_helical_dom_sf"/>
</dbReference>
<dbReference type="PROSITE" id="PS51375">
    <property type="entry name" value="PPR"/>
    <property type="match status" value="1"/>
</dbReference>
<proteinExistence type="inferred from homology"/>
<evidence type="ECO:0000313" key="4">
    <source>
        <dbReference type="EMBL" id="KAE8701242.1"/>
    </source>
</evidence>
<dbReference type="PANTHER" id="PTHR47939:SF13">
    <property type="entry name" value="OS03G0201400 PROTEIN"/>
    <property type="match status" value="1"/>
</dbReference>
<evidence type="ECO:0000256" key="3">
    <source>
        <dbReference type="PROSITE-ProRule" id="PRU00708"/>
    </source>
</evidence>
<comment type="caution">
    <text evidence="4">The sequence shown here is derived from an EMBL/GenBank/DDBJ whole genome shotgun (WGS) entry which is preliminary data.</text>
</comment>
<evidence type="ECO:0000256" key="2">
    <source>
        <dbReference type="ARBA" id="ARBA00022737"/>
    </source>
</evidence>
<dbReference type="Gene3D" id="1.25.40.10">
    <property type="entry name" value="Tetratricopeptide repeat domain"/>
    <property type="match status" value="1"/>
</dbReference>
<dbReference type="Pfam" id="PF12854">
    <property type="entry name" value="PPR_1"/>
    <property type="match status" value="1"/>
</dbReference>
<dbReference type="InterPro" id="IPR002885">
    <property type="entry name" value="PPR_rpt"/>
</dbReference>
<protein>
    <submittedName>
        <fullName evidence="4">Pentatricopeptide repeat-containing protein</fullName>
    </submittedName>
</protein>
<keyword evidence="2" id="KW-0677">Repeat</keyword>
<evidence type="ECO:0000313" key="5">
    <source>
        <dbReference type="Proteomes" id="UP000436088"/>
    </source>
</evidence>
<dbReference type="SUPFAM" id="SSF48452">
    <property type="entry name" value="TPR-like"/>
    <property type="match status" value="1"/>
</dbReference>
<dbReference type="AlphaFoldDB" id="A0A6A3AEG6"/>
<reference evidence="4" key="1">
    <citation type="submission" date="2019-09" db="EMBL/GenBank/DDBJ databases">
        <title>Draft genome information of white flower Hibiscus syriacus.</title>
        <authorList>
            <person name="Kim Y.-M."/>
        </authorList>
    </citation>
    <scope>NUCLEOTIDE SEQUENCE [LARGE SCALE GENOMIC DNA]</scope>
    <source>
        <strain evidence="4">YM2019G1</strain>
    </source>
</reference>